<comment type="caution">
    <text evidence="2">The sequence shown here is derived from an EMBL/GenBank/DDBJ whole genome shotgun (WGS) entry which is preliminary data.</text>
</comment>
<reference evidence="2" key="1">
    <citation type="submission" date="2013-08" db="EMBL/GenBank/DDBJ databases">
        <authorList>
            <person name="Mendez C."/>
            <person name="Richter M."/>
            <person name="Ferrer M."/>
            <person name="Sanchez J."/>
        </authorList>
    </citation>
    <scope>NUCLEOTIDE SEQUENCE</scope>
</reference>
<dbReference type="InterPro" id="IPR029045">
    <property type="entry name" value="ClpP/crotonase-like_dom_sf"/>
</dbReference>
<dbReference type="GO" id="GO:0016853">
    <property type="term" value="F:isomerase activity"/>
    <property type="evidence" value="ECO:0007669"/>
    <property type="project" value="UniProtKB-KW"/>
</dbReference>
<dbReference type="Pfam" id="PF00378">
    <property type="entry name" value="ECH_1"/>
    <property type="match status" value="1"/>
</dbReference>
<gene>
    <name evidence="2" type="ORF">B2A_12046</name>
</gene>
<dbReference type="Gene3D" id="1.10.12.10">
    <property type="entry name" value="Lyase 2-enoyl-coa Hydratase, Chain A, domain 2"/>
    <property type="match status" value="1"/>
</dbReference>
<dbReference type="Gene3D" id="3.90.226.10">
    <property type="entry name" value="2-enoyl-CoA Hydratase, Chain A, domain 1"/>
    <property type="match status" value="1"/>
</dbReference>
<keyword evidence="2" id="KW-0413">Isomerase</keyword>
<dbReference type="PANTHER" id="PTHR42964:SF1">
    <property type="entry name" value="POLYKETIDE BIOSYNTHESIS ENOYL-COA HYDRATASE PKSH-RELATED"/>
    <property type="match status" value="1"/>
</dbReference>
<organism evidence="2">
    <name type="scientific">mine drainage metagenome</name>
    <dbReference type="NCBI Taxonomy" id="410659"/>
    <lineage>
        <taxon>unclassified sequences</taxon>
        <taxon>metagenomes</taxon>
        <taxon>ecological metagenomes</taxon>
    </lineage>
</organism>
<dbReference type="AlphaFoldDB" id="T0YXQ0"/>
<dbReference type="PANTHER" id="PTHR42964">
    <property type="entry name" value="ENOYL-COA HYDRATASE"/>
    <property type="match status" value="1"/>
</dbReference>
<comment type="similarity">
    <text evidence="1">Belongs to the enoyl-CoA hydratase/isomerase family.</text>
</comment>
<dbReference type="EMBL" id="AUZZ01008692">
    <property type="protein sequence ID" value="EQD36727.1"/>
    <property type="molecule type" value="Genomic_DNA"/>
</dbReference>
<reference evidence="2" key="2">
    <citation type="journal article" date="2014" name="ISME J.">
        <title>Microbial stratification in low pH oxic and suboxic macroscopic growths along an acid mine drainage.</title>
        <authorList>
            <person name="Mendez-Garcia C."/>
            <person name="Mesa V."/>
            <person name="Sprenger R.R."/>
            <person name="Richter M."/>
            <person name="Diez M.S."/>
            <person name="Solano J."/>
            <person name="Bargiela R."/>
            <person name="Golyshina O.V."/>
            <person name="Manteca A."/>
            <person name="Ramos J.L."/>
            <person name="Gallego J.R."/>
            <person name="Llorente I."/>
            <person name="Martins Dos Santos V.A."/>
            <person name="Jensen O.N."/>
            <person name="Pelaez A.I."/>
            <person name="Sanchez J."/>
            <person name="Ferrer M."/>
        </authorList>
    </citation>
    <scope>NUCLEOTIDE SEQUENCE</scope>
</reference>
<dbReference type="SUPFAM" id="SSF52096">
    <property type="entry name" value="ClpP/crotonase"/>
    <property type="match status" value="1"/>
</dbReference>
<sequence>MDISLALDTAQFGFSEVRVGVAPRIIATVCLPKMRAGDAREAFLRGRRFSAADAARLGLINAALPAEDLDGELDAVLDDLLAGEPTALGVAKALTYGEPGRSFDDTLAAATSCSADLFARDAAREGMAAFLEKREATWVRHWPPERPSS</sequence>
<name>T0YXQ0_9ZZZZ</name>
<proteinExistence type="inferred from homology"/>
<evidence type="ECO:0000256" key="1">
    <source>
        <dbReference type="ARBA" id="ARBA00005254"/>
    </source>
</evidence>
<dbReference type="InterPro" id="IPR001753">
    <property type="entry name" value="Enoyl-CoA_hydra/iso"/>
</dbReference>
<accession>T0YXQ0</accession>
<evidence type="ECO:0000313" key="2">
    <source>
        <dbReference type="EMBL" id="EQD36727.1"/>
    </source>
</evidence>
<protein>
    <submittedName>
        <fullName evidence="2">Enoyl-CoA hydratase/isomerase</fullName>
    </submittedName>
</protein>
<dbReference type="InterPro" id="IPR051683">
    <property type="entry name" value="Enoyl-CoA_Hydratase/Isomerase"/>
</dbReference>
<dbReference type="InterPro" id="IPR014748">
    <property type="entry name" value="Enoyl-CoA_hydra_C"/>
</dbReference>